<dbReference type="Proteomes" id="UP001642409">
    <property type="component" value="Unassembled WGS sequence"/>
</dbReference>
<organism evidence="1 2">
    <name type="scientific">Hexamita inflata</name>
    <dbReference type="NCBI Taxonomy" id="28002"/>
    <lineage>
        <taxon>Eukaryota</taxon>
        <taxon>Metamonada</taxon>
        <taxon>Diplomonadida</taxon>
        <taxon>Hexamitidae</taxon>
        <taxon>Hexamitinae</taxon>
        <taxon>Hexamita</taxon>
    </lineage>
</organism>
<sequence>MNGYHRWTKKEEDIFREAIVQFKYNWVRIQQNLLPHISVKSMKNNIIKECITIQLQSLVQQFLTKRYIN</sequence>
<dbReference type="InterPro" id="IPR009057">
    <property type="entry name" value="Homeodomain-like_sf"/>
</dbReference>
<gene>
    <name evidence="1" type="ORF">HINF_LOCUS26145</name>
</gene>
<dbReference type="Gene3D" id="1.10.10.60">
    <property type="entry name" value="Homeodomain-like"/>
    <property type="match status" value="1"/>
</dbReference>
<evidence type="ECO:0000313" key="2">
    <source>
        <dbReference type="Proteomes" id="UP001642409"/>
    </source>
</evidence>
<reference evidence="1 2" key="1">
    <citation type="submission" date="2024-07" db="EMBL/GenBank/DDBJ databases">
        <authorList>
            <person name="Akdeniz Z."/>
        </authorList>
    </citation>
    <scope>NUCLEOTIDE SEQUENCE [LARGE SCALE GENOMIC DNA]</scope>
</reference>
<accession>A0ABP1IK11</accession>
<proteinExistence type="predicted"/>
<dbReference type="SUPFAM" id="SSF46689">
    <property type="entry name" value="Homeodomain-like"/>
    <property type="match status" value="1"/>
</dbReference>
<evidence type="ECO:0000313" key="1">
    <source>
        <dbReference type="EMBL" id="CAL6017768.1"/>
    </source>
</evidence>
<keyword evidence="2" id="KW-1185">Reference proteome</keyword>
<comment type="caution">
    <text evidence="1">The sequence shown here is derived from an EMBL/GenBank/DDBJ whole genome shotgun (WGS) entry which is preliminary data.</text>
</comment>
<dbReference type="EMBL" id="CAXDID020000079">
    <property type="protein sequence ID" value="CAL6017768.1"/>
    <property type="molecule type" value="Genomic_DNA"/>
</dbReference>
<name>A0ABP1IK11_9EUKA</name>
<protein>
    <submittedName>
        <fullName evidence="1">Uncharacterized protein</fullName>
    </submittedName>
</protein>